<reference evidence="17 18" key="1">
    <citation type="submission" date="2018-05" db="EMBL/GenBank/DDBJ databases">
        <title>Zavarzinia sp. HR-AS.</title>
        <authorList>
            <person name="Lee Y."/>
            <person name="Jeon C.O."/>
        </authorList>
    </citation>
    <scope>NUCLEOTIDE SEQUENCE [LARGE SCALE GENOMIC DNA]</scope>
    <source>
        <strain evidence="17 18">HR-AS</strain>
    </source>
</reference>
<gene>
    <name evidence="17" type="ORF">DKG74_14330</name>
</gene>
<evidence type="ECO:0000256" key="12">
    <source>
        <dbReference type="ARBA" id="ARBA00023326"/>
    </source>
</evidence>
<feature type="transmembrane region" description="Helical" evidence="16">
    <location>
        <begin position="462"/>
        <end position="481"/>
    </location>
</feature>
<feature type="transmembrane region" description="Helical" evidence="16">
    <location>
        <begin position="368"/>
        <end position="389"/>
    </location>
</feature>
<evidence type="ECO:0000256" key="13">
    <source>
        <dbReference type="ARBA" id="ARBA00037649"/>
    </source>
</evidence>
<comment type="function">
    <text evidence="13">Glucanases play a role in cell expansion during growth, in cell-cell fusion during mating, and in spore release during sporulation. This enzyme may be involved in beta-glucan degradation. Active on laminarin and lichenan.</text>
</comment>
<dbReference type="PANTHER" id="PTHR16631">
    <property type="entry name" value="GLUCAN 1,3-BETA-GLUCOSIDASE"/>
    <property type="match status" value="1"/>
</dbReference>
<keyword evidence="4" id="KW-0134">Cell wall</keyword>
<evidence type="ECO:0000256" key="11">
    <source>
        <dbReference type="ARBA" id="ARBA00023316"/>
    </source>
</evidence>
<keyword evidence="12" id="KW-0624">Polysaccharide degradation</keyword>
<accession>A0A317E4N3</accession>
<feature type="transmembrane region" description="Helical" evidence="16">
    <location>
        <begin position="401"/>
        <end position="426"/>
    </location>
</feature>
<comment type="caution">
    <text evidence="17">The sequence shown here is derived from an EMBL/GenBank/DDBJ whole genome shotgun (WGS) entry which is preliminary data.</text>
</comment>
<feature type="transmembrane region" description="Helical" evidence="16">
    <location>
        <begin position="336"/>
        <end position="362"/>
    </location>
</feature>
<evidence type="ECO:0000256" key="16">
    <source>
        <dbReference type="SAM" id="Phobius"/>
    </source>
</evidence>
<feature type="transmembrane region" description="Helical" evidence="16">
    <location>
        <begin position="306"/>
        <end position="324"/>
    </location>
</feature>
<evidence type="ECO:0000256" key="7">
    <source>
        <dbReference type="ARBA" id="ARBA00022801"/>
    </source>
</evidence>
<evidence type="ECO:0000256" key="8">
    <source>
        <dbReference type="ARBA" id="ARBA00023136"/>
    </source>
</evidence>
<dbReference type="GO" id="GO:0071555">
    <property type="term" value="P:cell wall organization"/>
    <property type="evidence" value="ECO:0007669"/>
    <property type="project" value="UniProtKB-KW"/>
</dbReference>
<proteinExistence type="predicted"/>
<keyword evidence="18" id="KW-1185">Reference proteome</keyword>
<keyword evidence="8 16" id="KW-0472">Membrane</keyword>
<dbReference type="GO" id="GO:0000272">
    <property type="term" value="P:polysaccharide catabolic process"/>
    <property type="evidence" value="ECO:0007669"/>
    <property type="project" value="UniProtKB-KW"/>
</dbReference>
<evidence type="ECO:0000256" key="6">
    <source>
        <dbReference type="ARBA" id="ARBA00022729"/>
    </source>
</evidence>
<organism evidence="17 18">
    <name type="scientific">Zavarzinia aquatilis</name>
    <dbReference type="NCBI Taxonomy" id="2211142"/>
    <lineage>
        <taxon>Bacteria</taxon>
        <taxon>Pseudomonadati</taxon>
        <taxon>Pseudomonadota</taxon>
        <taxon>Alphaproteobacteria</taxon>
        <taxon>Rhodospirillales</taxon>
        <taxon>Zavarziniaceae</taxon>
        <taxon>Zavarzinia</taxon>
    </lineage>
</organism>
<protein>
    <recommendedName>
        <fullName evidence="15">Endo-1,3-beta-glucanase btgC</fullName>
    </recommendedName>
    <alternativeName>
        <fullName evidence="14">Laminarinase btgC</fullName>
    </alternativeName>
</protein>
<dbReference type="PROSITE" id="PS00587">
    <property type="entry name" value="GLYCOSYL_HYDROL_F17"/>
    <property type="match status" value="1"/>
</dbReference>
<evidence type="ECO:0000256" key="3">
    <source>
        <dbReference type="ARBA" id="ARBA00022475"/>
    </source>
</evidence>
<dbReference type="EMBL" id="QGLE01000008">
    <property type="protein sequence ID" value="PWR21180.1"/>
    <property type="molecule type" value="Genomic_DNA"/>
</dbReference>
<keyword evidence="9" id="KW-0325">Glycoprotein</keyword>
<dbReference type="InterPro" id="IPR000490">
    <property type="entry name" value="Glyco_hydro_17"/>
</dbReference>
<evidence type="ECO:0000256" key="15">
    <source>
        <dbReference type="ARBA" id="ARBA00043078"/>
    </source>
</evidence>
<name>A0A317E4N3_9PROT</name>
<evidence type="ECO:0000256" key="10">
    <source>
        <dbReference type="ARBA" id="ARBA00023277"/>
    </source>
</evidence>
<evidence type="ECO:0000256" key="14">
    <source>
        <dbReference type="ARBA" id="ARBA00042373"/>
    </source>
</evidence>
<dbReference type="InterPro" id="IPR017853">
    <property type="entry name" value="GH"/>
</dbReference>
<dbReference type="Proteomes" id="UP000245461">
    <property type="component" value="Unassembled WGS sequence"/>
</dbReference>
<dbReference type="SUPFAM" id="SSF51445">
    <property type="entry name" value="(Trans)glycosidases"/>
    <property type="match status" value="1"/>
</dbReference>
<keyword evidence="10" id="KW-0119">Carbohydrate metabolism</keyword>
<keyword evidence="16" id="KW-0812">Transmembrane</keyword>
<dbReference type="Gene3D" id="3.20.20.80">
    <property type="entry name" value="Glycosidases"/>
    <property type="match status" value="1"/>
</dbReference>
<keyword evidence="11" id="KW-0961">Cell wall biogenesis/degradation</keyword>
<dbReference type="InterPro" id="IPR050732">
    <property type="entry name" value="Beta-glucan_modifiers"/>
</dbReference>
<dbReference type="AlphaFoldDB" id="A0A317E4N3"/>
<keyword evidence="5" id="KW-0964">Secreted</keyword>
<dbReference type="PANTHER" id="PTHR16631:SF17">
    <property type="entry name" value="GLUCAN ENDO-1,3-BETA-GLUCOSIDASE BTGC"/>
    <property type="match status" value="1"/>
</dbReference>
<sequence length="561" mass="61237">MVLVSALVLTALAWWLPNRPVALDNPYDGQIESVSFAPFRGSQSPLTGNYPSSVEIAEALDALVGKVKGVRLYTAQEGMQEVPELAKARGLKVFAGAWLGTVIRTNKLEIASLIDLANRFPDTIDRVIVGNEVLLRKDLPVETLIEHIRQVRAAIKQPVTYADVWEFWLKNPQLADEVDFITIHILPYWEDNPLPVEAGNAHVDHILAEVKAAFPNKPVVIGEIGWPTYGRDREAAVAGRVELARFITNFLHKAGAEGIRYNVIEAFDQPWKSAMEGTVGANWGLFGDDWQPKFDLKGPVVEMPQWPVGLAVAVILIIVTWARQRTRANHMNFGRALFAGAILGLATYAVSRAAVEAWYFAYMPGPRAWAAIKLLIGGGVAFSLVSASFRMLSGDARIAVGGWTAAAGDIILTLALGLAFVLSFLLEVSVTDDVLIPNLPAATISQLWPLLPVDGRYRDFPTVYLGIVALVPVLVALIAQITGRDRFLDRLAFGRVFGSIGRTEKPGTGWFTALVGLGFIALAVGLMVSEGTLNREAWVWSACLVLMSLPFGAATLRRWLV</sequence>
<comment type="subcellular location">
    <subcellularLocation>
        <location evidence="2">Cell membrane</location>
    </subcellularLocation>
    <subcellularLocation>
        <location evidence="1">Secreted</location>
        <location evidence="1">Cell wall</location>
    </subcellularLocation>
</comment>
<evidence type="ECO:0000313" key="17">
    <source>
        <dbReference type="EMBL" id="PWR21180.1"/>
    </source>
</evidence>
<dbReference type="GO" id="GO:0004553">
    <property type="term" value="F:hydrolase activity, hydrolyzing O-glycosyl compounds"/>
    <property type="evidence" value="ECO:0007669"/>
    <property type="project" value="InterPro"/>
</dbReference>
<evidence type="ECO:0000256" key="2">
    <source>
        <dbReference type="ARBA" id="ARBA00004236"/>
    </source>
</evidence>
<evidence type="ECO:0000256" key="9">
    <source>
        <dbReference type="ARBA" id="ARBA00023180"/>
    </source>
</evidence>
<keyword evidence="6" id="KW-0732">Signal</keyword>
<feature type="transmembrane region" description="Helical" evidence="16">
    <location>
        <begin position="510"/>
        <end position="531"/>
    </location>
</feature>
<feature type="transmembrane region" description="Helical" evidence="16">
    <location>
        <begin position="537"/>
        <end position="556"/>
    </location>
</feature>
<keyword evidence="3" id="KW-1003">Cell membrane</keyword>
<evidence type="ECO:0000256" key="4">
    <source>
        <dbReference type="ARBA" id="ARBA00022512"/>
    </source>
</evidence>
<keyword evidence="7 17" id="KW-0378">Hydrolase</keyword>
<evidence type="ECO:0000256" key="1">
    <source>
        <dbReference type="ARBA" id="ARBA00004191"/>
    </source>
</evidence>
<dbReference type="GO" id="GO:0005886">
    <property type="term" value="C:plasma membrane"/>
    <property type="evidence" value="ECO:0007669"/>
    <property type="project" value="UniProtKB-SubCell"/>
</dbReference>
<evidence type="ECO:0000313" key="18">
    <source>
        <dbReference type="Proteomes" id="UP000245461"/>
    </source>
</evidence>
<keyword evidence="16" id="KW-1133">Transmembrane helix</keyword>
<evidence type="ECO:0000256" key="5">
    <source>
        <dbReference type="ARBA" id="ARBA00022525"/>
    </source>
</evidence>